<evidence type="ECO:0000256" key="1">
    <source>
        <dbReference type="SAM" id="Phobius"/>
    </source>
</evidence>
<accession>A0A7I7Y6W3</accession>
<evidence type="ECO:0000313" key="3">
    <source>
        <dbReference type="Proteomes" id="UP000466931"/>
    </source>
</evidence>
<keyword evidence="1" id="KW-0472">Membrane</keyword>
<reference evidence="2" key="1">
    <citation type="journal article" date="2019" name="Emerg. Microbes Infect.">
        <title>Comprehensive subspecies identification of 175 nontuberculous mycobacteria species based on 7547 genomic profiles.</title>
        <authorList>
            <person name="Matsumoto Y."/>
            <person name="Kinjo T."/>
            <person name="Motooka D."/>
            <person name="Nabeya D."/>
            <person name="Jung N."/>
            <person name="Uechi K."/>
            <person name="Horii T."/>
            <person name="Iida T."/>
            <person name="Fujita J."/>
            <person name="Nakamura S."/>
        </authorList>
    </citation>
    <scope>NUCLEOTIDE SEQUENCE [LARGE SCALE GENOMIC DNA]</scope>
    <source>
        <strain evidence="2">JCM 13671</strain>
    </source>
</reference>
<dbReference type="Proteomes" id="UP000466931">
    <property type="component" value="Chromosome"/>
</dbReference>
<keyword evidence="1" id="KW-1133">Transmembrane helix</keyword>
<sequence>MQNSARRSAKELPAEFFLPPKTDSELWRETAKLLAGSVAYMVVLAAIVLNTRGIVVHL</sequence>
<keyword evidence="1" id="KW-0812">Transmembrane</keyword>
<proteinExistence type="predicted"/>
<dbReference type="EMBL" id="AP022612">
    <property type="protein sequence ID" value="BBZ36782.1"/>
    <property type="molecule type" value="Genomic_DNA"/>
</dbReference>
<evidence type="ECO:0000313" key="2">
    <source>
        <dbReference type="EMBL" id="BBZ36782.1"/>
    </source>
</evidence>
<name>A0A7I7Y6W3_9MYCO</name>
<gene>
    <name evidence="2" type="ORF">MCNF_53870</name>
</gene>
<protein>
    <submittedName>
        <fullName evidence="2">Uncharacterized protein</fullName>
    </submittedName>
</protein>
<reference evidence="2" key="2">
    <citation type="submission" date="2020-02" db="EMBL/GenBank/DDBJ databases">
        <authorList>
            <person name="Matsumoto Y."/>
            <person name="Motooka D."/>
            <person name="Nakamura S."/>
        </authorList>
    </citation>
    <scope>NUCLEOTIDE SEQUENCE</scope>
    <source>
        <strain evidence="2">JCM 13671</strain>
    </source>
</reference>
<keyword evidence="3" id="KW-1185">Reference proteome</keyword>
<dbReference type="Pfam" id="PF23711">
    <property type="entry name" value="DUF7156"/>
    <property type="match status" value="1"/>
</dbReference>
<organism evidence="2 3">
    <name type="scientific">Mycolicibacterium confluentis</name>
    <dbReference type="NCBI Taxonomy" id="28047"/>
    <lineage>
        <taxon>Bacteria</taxon>
        <taxon>Bacillati</taxon>
        <taxon>Actinomycetota</taxon>
        <taxon>Actinomycetes</taxon>
        <taxon>Mycobacteriales</taxon>
        <taxon>Mycobacteriaceae</taxon>
        <taxon>Mycolicibacterium</taxon>
    </lineage>
</organism>
<dbReference type="RefSeq" id="WP_165763669.1">
    <property type="nucleotide sequence ID" value="NZ_AP022612.1"/>
</dbReference>
<dbReference type="InterPro" id="IPR055580">
    <property type="entry name" value="DUF7156"/>
</dbReference>
<dbReference type="AlphaFoldDB" id="A0A7I7Y6W3"/>
<feature type="transmembrane region" description="Helical" evidence="1">
    <location>
        <begin position="33"/>
        <end position="55"/>
    </location>
</feature>